<dbReference type="GO" id="GO:0030976">
    <property type="term" value="F:thiamine pyrophosphate binding"/>
    <property type="evidence" value="ECO:0007669"/>
    <property type="project" value="InterPro"/>
</dbReference>
<protein>
    <submittedName>
        <fullName evidence="5">Uncharacterized protein</fullName>
    </submittedName>
</protein>
<accession>A0A1Y1Z7V1</accession>
<evidence type="ECO:0000313" key="6">
    <source>
        <dbReference type="Proteomes" id="UP000193498"/>
    </source>
</evidence>
<evidence type="ECO:0000256" key="1">
    <source>
        <dbReference type="ARBA" id="ARBA00001964"/>
    </source>
</evidence>
<dbReference type="PANTHER" id="PTHR23152">
    <property type="entry name" value="2-OXOGLUTARATE DEHYDROGENASE"/>
    <property type="match status" value="1"/>
</dbReference>
<name>A0A1Y1Z7V1_9FUNG</name>
<evidence type="ECO:0000256" key="4">
    <source>
        <dbReference type="ARBA" id="ARBA00023052"/>
    </source>
</evidence>
<reference evidence="5 6" key="1">
    <citation type="submission" date="2016-07" db="EMBL/GenBank/DDBJ databases">
        <title>Pervasive Adenine N6-methylation of Active Genes in Fungi.</title>
        <authorList>
            <consortium name="DOE Joint Genome Institute"/>
            <person name="Mondo S.J."/>
            <person name="Dannebaum R.O."/>
            <person name="Kuo R.C."/>
            <person name="Labutti K."/>
            <person name="Haridas S."/>
            <person name="Kuo A."/>
            <person name="Salamov A."/>
            <person name="Ahrendt S.R."/>
            <person name="Lipzen A."/>
            <person name="Sullivan W."/>
            <person name="Andreopoulos W.B."/>
            <person name="Clum A."/>
            <person name="Lindquist E."/>
            <person name="Daum C."/>
            <person name="Ramamoorthy G.K."/>
            <person name="Gryganskyi A."/>
            <person name="Culley D."/>
            <person name="Magnuson J.K."/>
            <person name="James T.Y."/>
            <person name="O'Malley M.A."/>
            <person name="Stajich J.E."/>
            <person name="Spatafora J.W."/>
            <person name="Visel A."/>
            <person name="Grigoriev I.V."/>
        </authorList>
    </citation>
    <scope>NUCLEOTIDE SEQUENCE [LARGE SCALE GENOMIC DNA]</scope>
    <source>
        <strain evidence="5 6">CBS 931.73</strain>
    </source>
</reference>
<gene>
    <name evidence="5" type="ORF">K493DRAFT_310657</name>
</gene>
<comment type="similarity">
    <text evidence="2">Belongs to the alpha-ketoglutarate dehydrogenase family.</text>
</comment>
<dbReference type="Proteomes" id="UP000193498">
    <property type="component" value="Unassembled WGS sequence"/>
</dbReference>
<dbReference type="STRING" id="1314790.A0A1Y1Z7V1"/>
<dbReference type="OrthoDB" id="3007174at2759"/>
<dbReference type="InParanoid" id="A0A1Y1Z7V1"/>
<sequence length="68" mass="7347">MAIGSLLLEGYSARVCGQDVGRGVFIPRHAILNCQRTNAKYTPLNTLSLDQGKLELVDSLLLPYGTSP</sequence>
<proteinExistence type="inferred from homology"/>
<keyword evidence="3" id="KW-0560">Oxidoreductase</keyword>
<evidence type="ECO:0000256" key="3">
    <source>
        <dbReference type="ARBA" id="ARBA00023002"/>
    </source>
</evidence>
<evidence type="ECO:0000313" key="5">
    <source>
        <dbReference type="EMBL" id="ORY06331.1"/>
    </source>
</evidence>
<comment type="caution">
    <text evidence="5">The sequence shown here is derived from an EMBL/GenBank/DDBJ whole genome shotgun (WGS) entry which is preliminary data.</text>
</comment>
<keyword evidence="6" id="KW-1185">Reference proteome</keyword>
<dbReference type="PANTHER" id="PTHR23152:SF4">
    <property type="entry name" value="2-OXOADIPATE DEHYDROGENASE COMPLEX COMPONENT E1"/>
    <property type="match status" value="1"/>
</dbReference>
<dbReference type="AlphaFoldDB" id="A0A1Y1Z7V1"/>
<evidence type="ECO:0000256" key="2">
    <source>
        <dbReference type="ARBA" id="ARBA00006936"/>
    </source>
</evidence>
<dbReference type="EMBL" id="MCFE01000017">
    <property type="protein sequence ID" value="ORY06331.1"/>
    <property type="molecule type" value="Genomic_DNA"/>
</dbReference>
<organism evidence="5 6">
    <name type="scientific">Basidiobolus meristosporus CBS 931.73</name>
    <dbReference type="NCBI Taxonomy" id="1314790"/>
    <lineage>
        <taxon>Eukaryota</taxon>
        <taxon>Fungi</taxon>
        <taxon>Fungi incertae sedis</taxon>
        <taxon>Zoopagomycota</taxon>
        <taxon>Entomophthoromycotina</taxon>
        <taxon>Basidiobolomycetes</taxon>
        <taxon>Basidiobolales</taxon>
        <taxon>Basidiobolaceae</taxon>
        <taxon>Basidiobolus</taxon>
    </lineage>
</organism>
<dbReference type="Gene3D" id="3.40.50.12470">
    <property type="match status" value="1"/>
</dbReference>
<keyword evidence="4" id="KW-0786">Thiamine pyrophosphate</keyword>
<dbReference type="GO" id="GO:0016624">
    <property type="term" value="F:oxidoreductase activity, acting on the aldehyde or oxo group of donors, disulfide as acceptor"/>
    <property type="evidence" value="ECO:0007669"/>
    <property type="project" value="InterPro"/>
</dbReference>
<comment type="cofactor">
    <cofactor evidence="1">
        <name>thiamine diphosphate</name>
        <dbReference type="ChEBI" id="CHEBI:58937"/>
    </cofactor>
</comment>
<dbReference type="InterPro" id="IPR011603">
    <property type="entry name" value="2oxoglutarate_DH_E1"/>
</dbReference>